<accession>A0A2Z6M8Y8</accession>
<reference evidence="3" key="1">
    <citation type="journal article" date="2017" name="Front. Plant Sci.">
        <title>Climate Clever Clovers: New Paradigm to Reduce the Environmental Footprint of Ruminants by Breeding Low Methanogenic Forages Utilizing Haplotype Variation.</title>
        <authorList>
            <person name="Kaur P."/>
            <person name="Appels R."/>
            <person name="Bayer P.E."/>
            <person name="Keeble-Gagnere G."/>
            <person name="Wang J."/>
            <person name="Hirakawa H."/>
            <person name="Shirasawa K."/>
            <person name="Vercoe P."/>
            <person name="Stefanova K."/>
            <person name="Durmic Z."/>
            <person name="Nichols P."/>
            <person name="Revell C."/>
            <person name="Isobe S.N."/>
            <person name="Edwards D."/>
            <person name="Erskine W."/>
        </authorList>
    </citation>
    <scope>NUCLEOTIDE SEQUENCE [LARGE SCALE GENOMIC DNA]</scope>
    <source>
        <strain evidence="3">cv. Daliak</strain>
    </source>
</reference>
<evidence type="ECO:0000313" key="3">
    <source>
        <dbReference type="Proteomes" id="UP000242715"/>
    </source>
</evidence>
<keyword evidence="1" id="KW-0812">Transmembrane</keyword>
<feature type="transmembrane region" description="Helical" evidence="1">
    <location>
        <begin position="164"/>
        <end position="186"/>
    </location>
</feature>
<name>A0A2Z6M8Y8_TRISU</name>
<keyword evidence="1" id="KW-1133">Transmembrane helix</keyword>
<dbReference type="AlphaFoldDB" id="A0A2Z6M8Y8"/>
<dbReference type="EMBL" id="DF973366">
    <property type="protein sequence ID" value="GAU28008.1"/>
    <property type="molecule type" value="Genomic_DNA"/>
</dbReference>
<feature type="transmembrane region" description="Helical" evidence="1">
    <location>
        <begin position="55"/>
        <end position="76"/>
    </location>
</feature>
<feature type="transmembrane region" description="Helical" evidence="1">
    <location>
        <begin position="136"/>
        <end position="152"/>
    </location>
</feature>
<organism evidence="2 3">
    <name type="scientific">Trifolium subterraneum</name>
    <name type="common">Subterranean clover</name>
    <dbReference type="NCBI Taxonomy" id="3900"/>
    <lineage>
        <taxon>Eukaryota</taxon>
        <taxon>Viridiplantae</taxon>
        <taxon>Streptophyta</taxon>
        <taxon>Embryophyta</taxon>
        <taxon>Tracheophyta</taxon>
        <taxon>Spermatophyta</taxon>
        <taxon>Magnoliopsida</taxon>
        <taxon>eudicotyledons</taxon>
        <taxon>Gunneridae</taxon>
        <taxon>Pentapetalae</taxon>
        <taxon>rosids</taxon>
        <taxon>fabids</taxon>
        <taxon>Fabales</taxon>
        <taxon>Fabaceae</taxon>
        <taxon>Papilionoideae</taxon>
        <taxon>50 kb inversion clade</taxon>
        <taxon>NPAAA clade</taxon>
        <taxon>Hologalegina</taxon>
        <taxon>IRL clade</taxon>
        <taxon>Trifolieae</taxon>
        <taxon>Trifolium</taxon>
    </lineage>
</organism>
<protein>
    <submittedName>
        <fullName evidence="2">Uncharacterized protein</fullName>
    </submittedName>
</protein>
<feature type="transmembrane region" description="Helical" evidence="1">
    <location>
        <begin position="108"/>
        <end position="130"/>
    </location>
</feature>
<gene>
    <name evidence="2" type="ORF">TSUD_264660</name>
</gene>
<keyword evidence="1" id="KW-0472">Membrane</keyword>
<evidence type="ECO:0000256" key="1">
    <source>
        <dbReference type="SAM" id="Phobius"/>
    </source>
</evidence>
<keyword evidence="3" id="KW-1185">Reference proteome</keyword>
<proteinExistence type="predicted"/>
<evidence type="ECO:0000313" key="2">
    <source>
        <dbReference type="EMBL" id="GAU28008.1"/>
    </source>
</evidence>
<sequence length="189" mass="21047">MILVGFPTPAMFLVFCCSGDGFGGGPLFWCCFGAGCCSVSVLVVVICCSNDDVRGVVFSGFCLFVLFWWWALVLAWVFDVGVALWIILPLVFSLLSGWSSVLSESDILFLSFLSCSFGRVSGVDVSWNFFQSFSQLRFLPFMPLLCCFWFYSGLRGCFMRFGVFLSRFCFDIGMCGALALGLLFWLSRS</sequence>
<feature type="transmembrane region" description="Helical" evidence="1">
    <location>
        <begin position="82"/>
        <end position="101"/>
    </location>
</feature>
<dbReference type="Proteomes" id="UP000242715">
    <property type="component" value="Unassembled WGS sequence"/>
</dbReference>
<feature type="transmembrane region" description="Helical" evidence="1">
    <location>
        <begin position="26"/>
        <end position="48"/>
    </location>
</feature>